<dbReference type="Pfam" id="PF01322">
    <property type="entry name" value="Cytochrom_C_2"/>
    <property type="match status" value="1"/>
</dbReference>
<keyword evidence="5" id="KW-0408">Iron</keyword>
<organism evidence="6 7">
    <name type="scientific">Pseudochelatococcus lubricantis</name>
    <dbReference type="NCBI Taxonomy" id="1538102"/>
    <lineage>
        <taxon>Bacteria</taxon>
        <taxon>Pseudomonadati</taxon>
        <taxon>Pseudomonadota</taxon>
        <taxon>Alphaproteobacteria</taxon>
        <taxon>Hyphomicrobiales</taxon>
        <taxon>Chelatococcaceae</taxon>
        <taxon>Pseudochelatococcus</taxon>
    </lineage>
</organism>
<protein>
    <submittedName>
        <fullName evidence="6">Cytochrome c556</fullName>
    </submittedName>
</protein>
<dbReference type="InterPro" id="IPR012127">
    <property type="entry name" value="Cyt_c_prime"/>
</dbReference>
<keyword evidence="4" id="KW-0249">Electron transport</keyword>
<sequence length="148" mass="15141">MLRKVVVAATVAAGVVAYGAGSLLAQTDVIAERQALMKQAGGATRTGSQIAKGELPFDEAKAKEIFAVYQAVAEKAPALFPEGSDKGDTTAAPTVWTDKAGFEAQFAAFGAAAKQGAAAAGDLDGFKTAFAAISQECGVCHQTFRVKK</sequence>
<accession>A0ABX0V4R6</accession>
<dbReference type="RefSeq" id="WP_166951601.1">
    <property type="nucleotide sequence ID" value="NZ_JAASQI010000004.1"/>
</dbReference>
<evidence type="ECO:0000256" key="2">
    <source>
        <dbReference type="ARBA" id="ARBA00022617"/>
    </source>
</evidence>
<dbReference type="InterPro" id="IPR002321">
    <property type="entry name" value="Cyt_c_II"/>
</dbReference>
<evidence type="ECO:0000313" key="7">
    <source>
        <dbReference type="Proteomes" id="UP001429580"/>
    </source>
</evidence>
<gene>
    <name evidence="6" type="ORF">FHS82_001928</name>
</gene>
<evidence type="ECO:0000256" key="4">
    <source>
        <dbReference type="ARBA" id="ARBA00022982"/>
    </source>
</evidence>
<comment type="caution">
    <text evidence="6">The sequence shown here is derived from an EMBL/GenBank/DDBJ whole genome shotgun (WGS) entry which is preliminary data.</text>
</comment>
<dbReference type="PIRSF" id="PIRSF000027">
    <property type="entry name" value="Cytc_c_prime"/>
    <property type="match status" value="1"/>
</dbReference>
<dbReference type="Gene3D" id="1.20.120.10">
    <property type="entry name" value="Cytochrome c/b562"/>
    <property type="match status" value="1"/>
</dbReference>
<name>A0ABX0V4R6_9HYPH</name>
<dbReference type="EMBL" id="JAASQI010000004">
    <property type="protein sequence ID" value="NIJ58086.1"/>
    <property type="molecule type" value="Genomic_DNA"/>
</dbReference>
<keyword evidence="3" id="KW-0479">Metal-binding</keyword>
<dbReference type="PROSITE" id="PS51009">
    <property type="entry name" value="CYTCII"/>
    <property type="match status" value="1"/>
</dbReference>
<evidence type="ECO:0000256" key="1">
    <source>
        <dbReference type="ARBA" id="ARBA00022448"/>
    </source>
</evidence>
<dbReference type="SUPFAM" id="SSF47175">
    <property type="entry name" value="Cytochromes"/>
    <property type="match status" value="1"/>
</dbReference>
<dbReference type="Proteomes" id="UP001429580">
    <property type="component" value="Unassembled WGS sequence"/>
</dbReference>
<evidence type="ECO:0000256" key="3">
    <source>
        <dbReference type="ARBA" id="ARBA00022723"/>
    </source>
</evidence>
<dbReference type="InterPro" id="IPR010980">
    <property type="entry name" value="Cyt_c/b562"/>
</dbReference>
<evidence type="ECO:0000256" key="5">
    <source>
        <dbReference type="ARBA" id="ARBA00023004"/>
    </source>
</evidence>
<keyword evidence="7" id="KW-1185">Reference proteome</keyword>
<keyword evidence="1" id="KW-0813">Transport</keyword>
<evidence type="ECO:0000313" key="6">
    <source>
        <dbReference type="EMBL" id="NIJ58086.1"/>
    </source>
</evidence>
<proteinExistence type="predicted"/>
<reference evidence="6 7" key="1">
    <citation type="submission" date="2020-03" db="EMBL/GenBank/DDBJ databases">
        <title>Genomic Encyclopedia of Type Strains, Phase IV (KMG-IV): sequencing the most valuable type-strain genomes for metagenomic binning, comparative biology and taxonomic classification.</title>
        <authorList>
            <person name="Goeker M."/>
        </authorList>
    </citation>
    <scope>NUCLEOTIDE SEQUENCE [LARGE SCALE GENOMIC DNA]</scope>
    <source>
        <strain evidence="6 7">DSM 103870</strain>
    </source>
</reference>
<keyword evidence="2" id="KW-0349">Heme</keyword>